<accession>Q7UIU2</accession>
<feature type="compositionally biased region" description="Polar residues" evidence="1">
    <location>
        <begin position="1"/>
        <end position="10"/>
    </location>
</feature>
<dbReference type="EnsemblBacteria" id="CAD77520">
    <property type="protein sequence ID" value="CAD77520"/>
    <property type="gene ID" value="RB12324"/>
</dbReference>
<dbReference type="STRING" id="243090.RB12324"/>
<dbReference type="EMBL" id="BX294154">
    <property type="protein sequence ID" value="CAD77520.1"/>
    <property type="molecule type" value="Genomic_DNA"/>
</dbReference>
<dbReference type="Proteomes" id="UP000001025">
    <property type="component" value="Chromosome"/>
</dbReference>
<reference evidence="2 3" key="1">
    <citation type="journal article" date="2003" name="Proc. Natl. Acad. Sci. U.S.A.">
        <title>Complete genome sequence of the marine planctomycete Pirellula sp. strain 1.</title>
        <authorList>
            <person name="Gloeckner F.O."/>
            <person name="Kube M."/>
            <person name="Bauer M."/>
            <person name="Teeling H."/>
            <person name="Lombardot T."/>
            <person name="Ludwig W."/>
            <person name="Gade D."/>
            <person name="Beck A."/>
            <person name="Borzym K."/>
            <person name="Heitmann K."/>
            <person name="Rabus R."/>
            <person name="Schlesner H."/>
            <person name="Amann R."/>
            <person name="Reinhardt R."/>
        </authorList>
    </citation>
    <scope>NUCLEOTIDE SEQUENCE [LARGE SCALE GENOMIC DNA]</scope>
    <source>
        <strain evidence="3">DSM 10527 / NCIMB 13988 / SH1</strain>
    </source>
</reference>
<evidence type="ECO:0000313" key="2">
    <source>
        <dbReference type="EMBL" id="CAD77520.1"/>
    </source>
</evidence>
<evidence type="ECO:0000313" key="3">
    <source>
        <dbReference type="Proteomes" id="UP000001025"/>
    </source>
</evidence>
<dbReference type="InParanoid" id="Q7UIU2"/>
<feature type="compositionally biased region" description="Polar residues" evidence="1">
    <location>
        <begin position="24"/>
        <end position="40"/>
    </location>
</feature>
<proteinExistence type="predicted"/>
<gene>
    <name evidence="2" type="ordered locus">RB12324</name>
</gene>
<feature type="compositionally biased region" description="Polar residues" evidence="1">
    <location>
        <begin position="52"/>
        <end position="62"/>
    </location>
</feature>
<organism evidence="2 3">
    <name type="scientific">Rhodopirellula baltica (strain DSM 10527 / NCIMB 13988 / SH1)</name>
    <dbReference type="NCBI Taxonomy" id="243090"/>
    <lineage>
        <taxon>Bacteria</taxon>
        <taxon>Pseudomonadati</taxon>
        <taxon>Planctomycetota</taxon>
        <taxon>Planctomycetia</taxon>
        <taxon>Pirellulales</taxon>
        <taxon>Pirellulaceae</taxon>
        <taxon>Rhodopirellula</taxon>
    </lineage>
</organism>
<protein>
    <submittedName>
        <fullName evidence="2">Uncharacterized protein</fullName>
    </submittedName>
</protein>
<dbReference type="KEGG" id="rba:RB12324"/>
<dbReference type="HOGENOM" id="CLU_2901247_0_0_0"/>
<feature type="compositionally biased region" description="Basic and acidic residues" evidence="1">
    <location>
        <begin position="11"/>
        <end position="23"/>
    </location>
</feature>
<name>Q7UIU2_RHOBA</name>
<evidence type="ECO:0000256" key="1">
    <source>
        <dbReference type="SAM" id="MobiDB-lite"/>
    </source>
</evidence>
<dbReference type="AlphaFoldDB" id="Q7UIU2"/>
<keyword evidence="3" id="KW-1185">Reference proteome</keyword>
<feature type="region of interest" description="Disordered" evidence="1">
    <location>
        <begin position="1"/>
        <end position="62"/>
    </location>
</feature>
<sequence>MRSREVPQTTKEWKRLFRKDAQTRDQTSLRPRMRQPQNKLRQPESRCGQIPLTRSVQTVANP</sequence>